<keyword evidence="7" id="KW-0411">Iron-sulfur</keyword>
<feature type="non-terminal residue" evidence="9">
    <location>
        <position position="243"/>
    </location>
</feature>
<organism evidence="9">
    <name type="scientific">marine sediment metagenome</name>
    <dbReference type="NCBI Taxonomy" id="412755"/>
    <lineage>
        <taxon>unclassified sequences</taxon>
        <taxon>metagenomes</taxon>
        <taxon>ecological metagenomes</taxon>
    </lineage>
</organism>
<dbReference type="GO" id="GO:0051539">
    <property type="term" value="F:4 iron, 4 sulfur cluster binding"/>
    <property type="evidence" value="ECO:0007669"/>
    <property type="project" value="UniProtKB-KW"/>
</dbReference>
<evidence type="ECO:0000256" key="3">
    <source>
        <dbReference type="ARBA" id="ARBA00022490"/>
    </source>
</evidence>
<reference evidence="9" key="1">
    <citation type="journal article" date="2014" name="Front. Microbiol.">
        <title>High frequency of phylogenetically diverse reductive dehalogenase-homologous genes in deep subseafloor sedimentary metagenomes.</title>
        <authorList>
            <person name="Kawai M."/>
            <person name="Futagami T."/>
            <person name="Toyoda A."/>
            <person name="Takaki Y."/>
            <person name="Nishi S."/>
            <person name="Hori S."/>
            <person name="Arai W."/>
            <person name="Tsubouchi T."/>
            <person name="Morono Y."/>
            <person name="Uchiyama I."/>
            <person name="Ito T."/>
            <person name="Fujiyama A."/>
            <person name="Inagaki F."/>
            <person name="Takami H."/>
        </authorList>
    </citation>
    <scope>NUCLEOTIDE SEQUENCE</scope>
    <source>
        <strain evidence="9">Expedition CK06-06</strain>
    </source>
</reference>
<comment type="caution">
    <text evidence="9">The sequence shown here is derived from an EMBL/GenBank/DDBJ whole genome shotgun (WGS) entry which is preliminary data.</text>
</comment>
<sequence length="243" mass="28244">MEDMIEEVKLLSEKQDLSEIILIGQDTTLYGIDLYGEYKLAELLKKLSLLELNNLKWIRLLYTHPTHYNDELIEVIANYPKICSYLDLPLQHISDKILKRMNRPIKKRNVISLINKLRNRIPNLTLRTTFIVGFPGETDKDFEELLNFVKDFRFERLGAFIFSREEGTPAHGFPQQIPVRIKKERLKELMLAQQSISEEINSTYMGKEIEVLIDEIKSGKAKIAIGRTRADTPEIDGKVIIRT</sequence>
<accession>X0UIZ7</accession>
<dbReference type="InterPro" id="IPR012340">
    <property type="entry name" value="NA-bd_OB-fold"/>
</dbReference>
<keyword evidence="2" id="KW-0004">4Fe-4S</keyword>
<evidence type="ECO:0000259" key="8">
    <source>
        <dbReference type="PROSITE" id="PS51918"/>
    </source>
</evidence>
<dbReference type="EMBL" id="BARS01011116">
    <property type="protein sequence ID" value="GAF99276.1"/>
    <property type="molecule type" value="Genomic_DNA"/>
</dbReference>
<dbReference type="GO" id="GO:0035599">
    <property type="term" value="F:aspartic acid methylthiotransferase activity"/>
    <property type="evidence" value="ECO:0007669"/>
    <property type="project" value="TreeGrafter"/>
</dbReference>
<dbReference type="SMART" id="SM00729">
    <property type="entry name" value="Elp3"/>
    <property type="match status" value="1"/>
</dbReference>
<keyword evidence="4" id="KW-0949">S-adenosyl-L-methionine</keyword>
<dbReference type="Pfam" id="PF04055">
    <property type="entry name" value="Radical_SAM"/>
    <property type="match status" value="1"/>
</dbReference>
<evidence type="ECO:0000256" key="7">
    <source>
        <dbReference type="ARBA" id="ARBA00023014"/>
    </source>
</evidence>
<protein>
    <recommendedName>
        <fullName evidence="8">Radical SAM core domain-containing protein</fullName>
    </recommendedName>
</protein>
<dbReference type="PANTHER" id="PTHR43837">
    <property type="entry name" value="RIBOSOMAL PROTEIN S12 METHYLTHIOTRANSFERASE RIMO"/>
    <property type="match status" value="1"/>
</dbReference>
<evidence type="ECO:0000256" key="1">
    <source>
        <dbReference type="ARBA" id="ARBA00001966"/>
    </source>
</evidence>
<dbReference type="SUPFAM" id="SSF102114">
    <property type="entry name" value="Radical SAM enzymes"/>
    <property type="match status" value="1"/>
</dbReference>
<dbReference type="InterPro" id="IPR007197">
    <property type="entry name" value="rSAM"/>
</dbReference>
<dbReference type="InterPro" id="IPR005839">
    <property type="entry name" value="Methylthiotransferase"/>
</dbReference>
<feature type="domain" description="Radical SAM core" evidence="8">
    <location>
        <begin position="1"/>
        <end position="199"/>
    </location>
</feature>
<dbReference type="GO" id="GO:0006400">
    <property type="term" value="P:tRNA modification"/>
    <property type="evidence" value="ECO:0007669"/>
    <property type="project" value="InterPro"/>
</dbReference>
<dbReference type="PANTHER" id="PTHR43837:SF1">
    <property type="entry name" value="RIBOSOMAL PROTEIN US12 METHYLTHIOTRANSFERASE RIMO"/>
    <property type="match status" value="1"/>
</dbReference>
<dbReference type="Pfam" id="PF18693">
    <property type="entry name" value="TRAM_2"/>
    <property type="match status" value="1"/>
</dbReference>
<dbReference type="GO" id="GO:0005829">
    <property type="term" value="C:cytosol"/>
    <property type="evidence" value="ECO:0007669"/>
    <property type="project" value="TreeGrafter"/>
</dbReference>
<gene>
    <name evidence="9" type="ORF">S01H1_20339</name>
</gene>
<keyword evidence="6" id="KW-0408">Iron</keyword>
<evidence type="ECO:0000256" key="5">
    <source>
        <dbReference type="ARBA" id="ARBA00022723"/>
    </source>
</evidence>
<dbReference type="GO" id="GO:0046872">
    <property type="term" value="F:metal ion binding"/>
    <property type="evidence" value="ECO:0007669"/>
    <property type="project" value="UniProtKB-KW"/>
</dbReference>
<dbReference type="InterPro" id="IPR006638">
    <property type="entry name" value="Elp3/MiaA/NifB-like_rSAM"/>
</dbReference>
<dbReference type="AlphaFoldDB" id="X0UIZ7"/>
<dbReference type="Gene3D" id="2.40.50.140">
    <property type="entry name" value="Nucleic acid-binding proteins"/>
    <property type="match status" value="1"/>
</dbReference>
<dbReference type="InterPro" id="IPR002792">
    <property type="entry name" value="TRAM_dom"/>
</dbReference>
<dbReference type="InterPro" id="IPR005840">
    <property type="entry name" value="Ribosomal_uS12_MeSTrfase_RimO"/>
</dbReference>
<dbReference type="InterPro" id="IPR023404">
    <property type="entry name" value="rSAM_horseshoe"/>
</dbReference>
<proteinExistence type="predicted"/>
<name>X0UIZ7_9ZZZZ</name>
<evidence type="ECO:0000256" key="4">
    <source>
        <dbReference type="ARBA" id="ARBA00022691"/>
    </source>
</evidence>
<evidence type="ECO:0000256" key="6">
    <source>
        <dbReference type="ARBA" id="ARBA00023004"/>
    </source>
</evidence>
<dbReference type="NCBIfam" id="TIGR00089">
    <property type="entry name" value="MiaB/RimO family radical SAM methylthiotransferase"/>
    <property type="match status" value="1"/>
</dbReference>
<dbReference type="Gene3D" id="3.80.30.20">
    <property type="entry name" value="tm_1862 like domain"/>
    <property type="match status" value="1"/>
</dbReference>
<keyword evidence="5" id="KW-0479">Metal-binding</keyword>
<dbReference type="InterPro" id="IPR058240">
    <property type="entry name" value="rSAM_sf"/>
</dbReference>
<dbReference type="PROSITE" id="PS51918">
    <property type="entry name" value="RADICAL_SAM"/>
    <property type="match status" value="1"/>
</dbReference>
<comment type="cofactor">
    <cofactor evidence="1">
        <name>[4Fe-4S] cluster</name>
        <dbReference type="ChEBI" id="CHEBI:49883"/>
    </cofactor>
</comment>
<evidence type="ECO:0000256" key="2">
    <source>
        <dbReference type="ARBA" id="ARBA00022485"/>
    </source>
</evidence>
<evidence type="ECO:0000313" key="9">
    <source>
        <dbReference type="EMBL" id="GAF99276.1"/>
    </source>
</evidence>
<keyword evidence="3" id="KW-0963">Cytoplasm</keyword>